<dbReference type="RefSeq" id="WP_247199525.1">
    <property type="nucleotide sequence ID" value="NZ_JALKCG010000001.1"/>
</dbReference>
<organism evidence="1 2">
    <name type="scientific">Ancylobacter koreensis</name>
    <dbReference type="NCBI Taxonomy" id="266121"/>
    <lineage>
        <taxon>Bacteria</taxon>
        <taxon>Pseudomonadati</taxon>
        <taxon>Pseudomonadota</taxon>
        <taxon>Alphaproteobacteria</taxon>
        <taxon>Hyphomicrobiales</taxon>
        <taxon>Xanthobacteraceae</taxon>
        <taxon>Ancylobacter</taxon>
    </lineage>
</organism>
<dbReference type="EMBL" id="JALKCG010000001">
    <property type="protein sequence ID" value="MCK0207594.1"/>
    <property type="molecule type" value="Genomic_DNA"/>
</dbReference>
<accession>A0ABT0DK79</accession>
<proteinExistence type="predicted"/>
<name>A0ABT0DK79_9HYPH</name>
<dbReference type="GO" id="GO:0004860">
    <property type="term" value="F:protein kinase inhibitor activity"/>
    <property type="evidence" value="ECO:0007669"/>
    <property type="project" value="UniProtKB-KW"/>
</dbReference>
<evidence type="ECO:0000313" key="1">
    <source>
        <dbReference type="EMBL" id="MCK0207594.1"/>
    </source>
</evidence>
<dbReference type="SUPFAM" id="SSF49777">
    <property type="entry name" value="PEBP-like"/>
    <property type="match status" value="1"/>
</dbReference>
<dbReference type="Gene3D" id="3.90.280.10">
    <property type="entry name" value="PEBP-like"/>
    <property type="match status" value="1"/>
</dbReference>
<dbReference type="Proteomes" id="UP001202867">
    <property type="component" value="Unassembled WGS sequence"/>
</dbReference>
<dbReference type="PANTHER" id="PTHR30289:SF1">
    <property type="entry name" value="PEBP (PHOSPHATIDYLETHANOLAMINE-BINDING PROTEIN) FAMILY PROTEIN"/>
    <property type="match status" value="1"/>
</dbReference>
<dbReference type="NCBIfam" id="TIGR00481">
    <property type="entry name" value="YbhB/YbcL family Raf kinase inhibitor-like protein"/>
    <property type="match status" value="1"/>
</dbReference>
<dbReference type="InterPro" id="IPR036610">
    <property type="entry name" value="PEBP-like_sf"/>
</dbReference>
<dbReference type="CDD" id="cd00865">
    <property type="entry name" value="PEBP_bact_arch"/>
    <property type="match status" value="1"/>
</dbReference>
<dbReference type="Pfam" id="PF01161">
    <property type="entry name" value="PBP"/>
    <property type="match status" value="1"/>
</dbReference>
<dbReference type="PANTHER" id="PTHR30289">
    <property type="entry name" value="UNCHARACTERIZED PROTEIN YBCL-RELATED"/>
    <property type="match status" value="1"/>
</dbReference>
<sequence>MNSFVPFTIMSPAIDAAGLIPERFVGNRFGCTGGDISPPLTWSGVPAAAKSLALTVYDPDAPTGSGFWHWLVANLPPSIEGLPEGAGAVGGAGLPAGAVFGLGDAGVAGYFGPTPPAGDPPHRYIFTLHAVDTDRLPVDGTSSGALVGFALHYHTVAKATVIYRYGRK</sequence>
<protein>
    <submittedName>
        <fullName evidence="1">YbhB/YbcL family Raf kinase inhibitor-like protein</fullName>
    </submittedName>
</protein>
<dbReference type="InterPro" id="IPR005247">
    <property type="entry name" value="YbhB_YbcL/LppC-like"/>
</dbReference>
<reference evidence="1 2" key="1">
    <citation type="submission" date="2022-04" db="EMBL/GenBank/DDBJ databases">
        <authorList>
            <person name="Grouzdev D.S."/>
            <person name="Pantiukh K.S."/>
            <person name="Krutkina M.S."/>
        </authorList>
    </citation>
    <scope>NUCLEOTIDE SEQUENCE [LARGE SCALE GENOMIC DNA]</scope>
    <source>
        <strain evidence="1 2">Jip08</strain>
    </source>
</reference>
<dbReference type="InterPro" id="IPR008914">
    <property type="entry name" value="PEBP"/>
</dbReference>
<keyword evidence="1" id="KW-0649">Protein kinase inhibitor</keyword>
<keyword evidence="2" id="KW-1185">Reference proteome</keyword>
<comment type="caution">
    <text evidence="1">The sequence shown here is derived from an EMBL/GenBank/DDBJ whole genome shotgun (WGS) entry which is preliminary data.</text>
</comment>
<gene>
    <name evidence="1" type="ORF">MWN33_06060</name>
</gene>
<reference evidence="2" key="2">
    <citation type="submission" date="2023-07" db="EMBL/GenBank/DDBJ databases">
        <title>Ancylobacter moscoviensis sp. nov., facultatively methylotrophic bacteria from activated sludge and the reclassification of Starkeya novella (Starkey 1934) Kelly et al. 2000 as Ancylobacter novellus comb. nov., Starkeya koreensis Im et al. 2006 as Ancylobacter koreensis comb.nov., Angulomicrobium tetraedrale Vasil'eva et al. 1986 as Ancylobacter tetraedralis comb. nov., Angulomicrobium amanitiforme Fritz et al. 2004 as Ancylobacter amanitiformis comb. nov. and Methylorhabdus multivorans Doronina et al. 1996 as Ancylobacter multivorans comb. nov. and emended description of the genus Ancylobacter.</title>
        <authorList>
            <person name="Doronina N."/>
            <person name="Chemodurova A."/>
            <person name="Grouzdev D."/>
            <person name="Koziaeva V."/>
            <person name="Shi W."/>
            <person name="Wu L."/>
            <person name="Kaparullina E."/>
        </authorList>
    </citation>
    <scope>NUCLEOTIDE SEQUENCE [LARGE SCALE GENOMIC DNA]</scope>
    <source>
        <strain evidence="2">Jip08</strain>
    </source>
</reference>
<evidence type="ECO:0000313" key="2">
    <source>
        <dbReference type="Proteomes" id="UP001202867"/>
    </source>
</evidence>